<dbReference type="InterPro" id="IPR035994">
    <property type="entry name" value="Nucleoside_phosphorylase_sf"/>
</dbReference>
<dbReference type="Pfam" id="PF01048">
    <property type="entry name" value="PNP_UDP_1"/>
    <property type="match status" value="1"/>
</dbReference>
<feature type="domain" description="Nucleoside phosphorylase" evidence="1">
    <location>
        <begin position="3"/>
        <end position="170"/>
    </location>
</feature>
<sequence>PAAHVHLGDVIVSSGDGVVQFDMGVRLPGEFRHRGSAPPPSATLLQAVNMVESAMIIEPDLWPTTVGSLLDQAGVVRPRREPKRDFRHPVDRLRTTGVPRIFRGAIGASNSLMKDPADRDRIATEFGLLGYEMEGSGVADAAWDSALQYLIVRGVCDYGDLTKDDSWQEYAAHVAAAYLQALLLTLPGTTAEHQNTGHSAITTISATTEVRTTLGRLV</sequence>
<evidence type="ECO:0000259" key="1">
    <source>
        <dbReference type="Pfam" id="PF01048"/>
    </source>
</evidence>
<dbReference type="EMBL" id="JBHTIS010003518">
    <property type="protein sequence ID" value="MFD1051344.1"/>
    <property type="molecule type" value="Genomic_DNA"/>
</dbReference>
<dbReference type="PANTHER" id="PTHR46082:SF6">
    <property type="entry name" value="AAA+ ATPASE DOMAIN-CONTAINING PROTEIN-RELATED"/>
    <property type="match status" value="1"/>
</dbReference>
<feature type="non-terminal residue" evidence="2">
    <location>
        <position position="1"/>
    </location>
</feature>
<organism evidence="2 3">
    <name type="scientific">Kibdelosporangium lantanae</name>
    <dbReference type="NCBI Taxonomy" id="1497396"/>
    <lineage>
        <taxon>Bacteria</taxon>
        <taxon>Bacillati</taxon>
        <taxon>Actinomycetota</taxon>
        <taxon>Actinomycetes</taxon>
        <taxon>Pseudonocardiales</taxon>
        <taxon>Pseudonocardiaceae</taxon>
        <taxon>Kibdelosporangium</taxon>
    </lineage>
</organism>
<dbReference type="SUPFAM" id="SSF53167">
    <property type="entry name" value="Purine and uridine phosphorylases"/>
    <property type="match status" value="1"/>
</dbReference>
<dbReference type="InterPro" id="IPR000845">
    <property type="entry name" value="Nucleoside_phosphorylase_d"/>
</dbReference>
<keyword evidence="3" id="KW-1185">Reference proteome</keyword>
<evidence type="ECO:0000313" key="3">
    <source>
        <dbReference type="Proteomes" id="UP001597045"/>
    </source>
</evidence>
<accession>A0ABW3MP38</accession>
<feature type="non-terminal residue" evidence="2">
    <location>
        <position position="218"/>
    </location>
</feature>
<reference evidence="3" key="1">
    <citation type="journal article" date="2019" name="Int. J. Syst. Evol. Microbiol.">
        <title>The Global Catalogue of Microorganisms (GCM) 10K type strain sequencing project: providing services to taxonomists for standard genome sequencing and annotation.</title>
        <authorList>
            <consortium name="The Broad Institute Genomics Platform"/>
            <consortium name="The Broad Institute Genome Sequencing Center for Infectious Disease"/>
            <person name="Wu L."/>
            <person name="Ma J."/>
        </authorList>
    </citation>
    <scope>NUCLEOTIDE SEQUENCE [LARGE SCALE GENOMIC DNA]</scope>
    <source>
        <strain evidence="3">JCM 31486</strain>
    </source>
</reference>
<gene>
    <name evidence="2" type="ORF">ACFQ1S_40280</name>
</gene>
<evidence type="ECO:0000313" key="2">
    <source>
        <dbReference type="EMBL" id="MFD1051344.1"/>
    </source>
</evidence>
<protein>
    <recommendedName>
        <fullName evidence="1">Nucleoside phosphorylase domain-containing protein</fullName>
    </recommendedName>
</protein>
<name>A0ABW3MP38_9PSEU</name>
<dbReference type="InterPro" id="IPR053137">
    <property type="entry name" value="NLR-like"/>
</dbReference>
<dbReference type="Gene3D" id="3.40.50.1580">
    <property type="entry name" value="Nucleoside phosphorylase domain"/>
    <property type="match status" value="1"/>
</dbReference>
<comment type="caution">
    <text evidence="2">The sequence shown here is derived from an EMBL/GenBank/DDBJ whole genome shotgun (WGS) entry which is preliminary data.</text>
</comment>
<dbReference type="Proteomes" id="UP001597045">
    <property type="component" value="Unassembled WGS sequence"/>
</dbReference>
<proteinExistence type="predicted"/>
<dbReference type="PANTHER" id="PTHR46082">
    <property type="entry name" value="ATP/GTP-BINDING PROTEIN-RELATED"/>
    <property type="match status" value="1"/>
</dbReference>